<dbReference type="PANTHER" id="PTHR43692:SF1">
    <property type="entry name" value="UDP-N-ACETYLMURAMOYLALANINE--D-GLUTAMATE LIGASE"/>
    <property type="match status" value="1"/>
</dbReference>
<dbReference type="Gene3D" id="3.90.190.20">
    <property type="entry name" value="Mur ligase, C-terminal domain"/>
    <property type="match status" value="1"/>
</dbReference>
<keyword evidence="6 7" id="KW-0067">ATP-binding</keyword>
<comment type="catalytic activity">
    <reaction evidence="7 8">
        <text>UDP-N-acetyl-alpha-D-muramoyl-L-alanine + D-glutamate + ATP = UDP-N-acetyl-alpha-D-muramoyl-L-alanyl-D-glutamate + ADP + phosphate + H(+)</text>
        <dbReference type="Rhea" id="RHEA:16429"/>
        <dbReference type="ChEBI" id="CHEBI:15378"/>
        <dbReference type="ChEBI" id="CHEBI:29986"/>
        <dbReference type="ChEBI" id="CHEBI:30616"/>
        <dbReference type="ChEBI" id="CHEBI:43474"/>
        <dbReference type="ChEBI" id="CHEBI:83898"/>
        <dbReference type="ChEBI" id="CHEBI:83900"/>
        <dbReference type="ChEBI" id="CHEBI:456216"/>
        <dbReference type="EC" id="6.3.2.9"/>
    </reaction>
</comment>
<evidence type="ECO:0000256" key="2">
    <source>
        <dbReference type="ARBA" id="ARBA00004752"/>
    </source>
</evidence>
<dbReference type="InterPro" id="IPR004101">
    <property type="entry name" value="Mur_ligase_C"/>
</dbReference>
<dbReference type="SUPFAM" id="SSF53244">
    <property type="entry name" value="MurD-like peptide ligases, peptide-binding domain"/>
    <property type="match status" value="1"/>
</dbReference>
<comment type="function">
    <text evidence="7 8">Cell wall formation. Catalyzes the addition of glutamate to the nucleotide precursor UDP-N-acetylmuramoyl-L-alanine (UMA).</text>
</comment>
<dbReference type="HAMAP" id="MF_00639">
    <property type="entry name" value="MurD"/>
    <property type="match status" value="1"/>
</dbReference>
<sequence length="448" mass="50224" precursor="true">MKDLQNVKGKKVSVLGAARSGLAAARLLKNKGTHVFVSDRAPARQKQDALEFLTREQIDHEFGQHSPRVFEADFCVLSPGIPVASEVVQEVLKRNIPVLSEIEVASWFYEGRLIAVTGSNGKTTTTTLIGEMLRRRYPQAVVAGNIGQPFSDFADQSTNDAWGVVEVSSFQLETIDQFHPDQAVLLNYAPNHLDRYASYEEYMEAKWRITKNLQPDDRFIYNAADPEILKRLPRLSCLKSGFHIDGDEREEIYFKKGIIYLEGQPFINVDEMGLKGVHNYMNAMAAILAARYAGVSEVDIKAVLKSFTGVEHRLEFVRELNGVRFINDSKATTVESLYYALQSFKQPIILIAGGKDKGSDFSKLNEQIAGKVKAVILIGAATEKMQKAWQGIKPLYAEKTLEEAVQKAYELAKAGDVVLLSPACASFDMFKDFEDRGRQFKEIVRRLE</sequence>
<dbReference type="SUPFAM" id="SSF51984">
    <property type="entry name" value="MurCD N-terminal domain"/>
    <property type="match status" value="1"/>
</dbReference>
<evidence type="ECO:0000256" key="7">
    <source>
        <dbReference type="HAMAP-Rule" id="MF_00639"/>
    </source>
</evidence>
<dbReference type="KEGG" id="caby:Cabys_1168"/>
<evidence type="ECO:0000313" key="13">
    <source>
        <dbReference type="Proteomes" id="UP000004671"/>
    </source>
</evidence>
<keyword evidence="4 7" id="KW-0436">Ligase</keyword>
<dbReference type="RefSeq" id="WP_006929168.1">
    <property type="nucleotide sequence ID" value="NZ_CM001402.1"/>
</dbReference>
<evidence type="ECO:0000256" key="4">
    <source>
        <dbReference type="ARBA" id="ARBA00022598"/>
    </source>
</evidence>
<dbReference type="GO" id="GO:0005737">
    <property type="term" value="C:cytoplasm"/>
    <property type="evidence" value="ECO:0007669"/>
    <property type="project" value="UniProtKB-SubCell"/>
</dbReference>
<dbReference type="InterPro" id="IPR036565">
    <property type="entry name" value="Mur-like_cat_sf"/>
</dbReference>
<keyword evidence="7 8" id="KW-0961">Cell wall biogenesis/degradation</keyword>
<evidence type="ECO:0000313" key="12">
    <source>
        <dbReference type="EMBL" id="EHO41974.1"/>
    </source>
</evidence>
<keyword evidence="7 8" id="KW-0131">Cell cycle</keyword>
<proteinExistence type="inferred from homology"/>
<dbReference type="Pfam" id="PF21799">
    <property type="entry name" value="MurD-like_N"/>
    <property type="match status" value="1"/>
</dbReference>
<dbReference type="Pfam" id="PF08245">
    <property type="entry name" value="Mur_ligase_M"/>
    <property type="match status" value="1"/>
</dbReference>
<reference evidence="11 14" key="2">
    <citation type="submission" date="2016-11" db="EMBL/GenBank/DDBJ databases">
        <title>Genomic analysis of Caldithrix abyssi and proposal of a novel bacterial phylum Caldithrichaeota.</title>
        <authorList>
            <person name="Kublanov I."/>
            <person name="Sigalova O."/>
            <person name="Gavrilov S."/>
            <person name="Lebedinsky A."/>
            <person name="Ivanova N."/>
            <person name="Daum C."/>
            <person name="Reddy T."/>
            <person name="Klenk H.P."/>
            <person name="Goker M."/>
            <person name="Reva O."/>
            <person name="Miroshnichenko M."/>
            <person name="Kyprides N."/>
            <person name="Woyke T."/>
            <person name="Gelfand M."/>
        </authorList>
    </citation>
    <scope>NUCLEOTIDE SEQUENCE [LARGE SCALE GENOMIC DNA]</scope>
    <source>
        <strain evidence="11 14">LF13</strain>
    </source>
</reference>
<dbReference type="InterPro" id="IPR013221">
    <property type="entry name" value="Mur_ligase_cen"/>
</dbReference>
<dbReference type="Gene3D" id="3.40.50.720">
    <property type="entry name" value="NAD(P)-binding Rossmann-like Domain"/>
    <property type="match status" value="1"/>
</dbReference>
<dbReference type="OrthoDB" id="9809796at2"/>
<keyword evidence="5 7" id="KW-0547">Nucleotide-binding</keyword>
<keyword evidence="7 8" id="KW-0133">Cell shape</keyword>
<dbReference type="STRING" id="880073.Cabys_1168"/>
<dbReference type="InParanoid" id="H1XY47"/>
<dbReference type="Pfam" id="PF02875">
    <property type="entry name" value="Mur_ligase_C"/>
    <property type="match status" value="1"/>
</dbReference>
<evidence type="ECO:0000256" key="6">
    <source>
        <dbReference type="ARBA" id="ARBA00022840"/>
    </source>
</evidence>
<feature type="binding site" evidence="7">
    <location>
        <begin position="118"/>
        <end position="124"/>
    </location>
    <ligand>
        <name>ATP</name>
        <dbReference type="ChEBI" id="CHEBI:30616"/>
    </ligand>
</feature>
<comment type="pathway">
    <text evidence="2 7 8">Cell wall biogenesis; peptidoglycan biosynthesis.</text>
</comment>
<keyword evidence="3 7" id="KW-0963">Cytoplasm</keyword>
<dbReference type="Proteomes" id="UP000183868">
    <property type="component" value="Chromosome"/>
</dbReference>
<comment type="subcellular location">
    <subcellularLocation>
        <location evidence="1 7 8">Cytoplasm</location>
    </subcellularLocation>
</comment>
<protein>
    <recommendedName>
        <fullName evidence="7 8">UDP-N-acetylmuramoylalanine--D-glutamate ligase</fullName>
        <ecNumber evidence="7 8">6.3.2.9</ecNumber>
    </recommendedName>
    <alternativeName>
        <fullName evidence="7">D-glutamic acid-adding enzyme</fullName>
    </alternativeName>
    <alternativeName>
        <fullName evidence="7">UDP-N-acetylmuramoyl-L-alanyl-D-glutamate synthetase</fullName>
    </alternativeName>
</protein>
<dbReference type="GO" id="GO:0005524">
    <property type="term" value="F:ATP binding"/>
    <property type="evidence" value="ECO:0007669"/>
    <property type="project" value="UniProtKB-UniRule"/>
</dbReference>
<evidence type="ECO:0000259" key="10">
    <source>
        <dbReference type="Pfam" id="PF08245"/>
    </source>
</evidence>
<dbReference type="eggNOG" id="COG0771">
    <property type="taxonomic scope" value="Bacteria"/>
</dbReference>
<accession>H1XY47</accession>
<dbReference type="Gene3D" id="3.40.1190.10">
    <property type="entry name" value="Mur-like, catalytic domain"/>
    <property type="match status" value="1"/>
</dbReference>
<dbReference type="UniPathway" id="UPA00219"/>
<evidence type="ECO:0000313" key="14">
    <source>
        <dbReference type="Proteomes" id="UP000183868"/>
    </source>
</evidence>
<feature type="domain" description="Mur ligase central" evidence="10">
    <location>
        <begin position="116"/>
        <end position="290"/>
    </location>
</feature>
<dbReference type="Proteomes" id="UP000004671">
    <property type="component" value="Chromosome"/>
</dbReference>
<dbReference type="EMBL" id="CP018099">
    <property type="protein sequence ID" value="APF17917.1"/>
    <property type="molecule type" value="Genomic_DNA"/>
</dbReference>
<dbReference type="AlphaFoldDB" id="H1XY47"/>
<dbReference type="HOGENOM" id="CLU_032540_0_0_0"/>
<dbReference type="GO" id="GO:0008360">
    <property type="term" value="P:regulation of cell shape"/>
    <property type="evidence" value="ECO:0007669"/>
    <property type="project" value="UniProtKB-KW"/>
</dbReference>
<dbReference type="GO" id="GO:0008764">
    <property type="term" value="F:UDP-N-acetylmuramoylalanine-D-glutamate ligase activity"/>
    <property type="evidence" value="ECO:0007669"/>
    <property type="project" value="UniProtKB-UniRule"/>
</dbReference>
<dbReference type="NCBIfam" id="TIGR01087">
    <property type="entry name" value="murD"/>
    <property type="match status" value="1"/>
</dbReference>
<evidence type="ECO:0000313" key="11">
    <source>
        <dbReference type="EMBL" id="APF17917.1"/>
    </source>
</evidence>
<keyword evidence="7 8" id="KW-0132">Cell division</keyword>
<keyword evidence="7 8" id="KW-0573">Peptidoglycan synthesis</keyword>
<evidence type="ECO:0000256" key="8">
    <source>
        <dbReference type="RuleBase" id="RU003664"/>
    </source>
</evidence>
<organism evidence="12 13">
    <name type="scientific">Caldithrix abyssi DSM 13497</name>
    <dbReference type="NCBI Taxonomy" id="880073"/>
    <lineage>
        <taxon>Bacteria</taxon>
        <taxon>Pseudomonadati</taxon>
        <taxon>Calditrichota</taxon>
        <taxon>Calditrichia</taxon>
        <taxon>Calditrichales</taxon>
        <taxon>Calditrichaceae</taxon>
        <taxon>Caldithrix</taxon>
    </lineage>
</organism>
<dbReference type="FunCoup" id="H1XY47">
    <property type="interactions" value="492"/>
</dbReference>
<dbReference type="PANTHER" id="PTHR43692">
    <property type="entry name" value="UDP-N-ACETYLMURAMOYLALANINE--D-GLUTAMATE LIGASE"/>
    <property type="match status" value="1"/>
</dbReference>
<evidence type="ECO:0000256" key="1">
    <source>
        <dbReference type="ARBA" id="ARBA00004496"/>
    </source>
</evidence>
<feature type="domain" description="Mur ligase C-terminal" evidence="9">
    <location>
        <begin position="312"/>
        <end position="424"/>
    </location>
</feature>
<dbReference type="PaxDb" id="880073-Calab_2364"/>
<dbReference type="InterPro" id="IPR005762">
    <property type="entry name" value="MurD"/>
</dbReference>
<comment type="similarity">
    <text evidence="7">Belongs to the MurCDEF family.</text>
</comment>
<dbReference type="SUPFAM" id="SSF53623">
    <property type="entry name" value="MurD-like peptide ligases, catalytic domain"/>
    <property type="match status" value="1"/>
</dbReference>
<reference evidence="12 13" key="1">
    <citation type="submission" date="2011-09" db="EMBL/GenBank/DDBJ databases">
        <title>The permanent draft genome of Caldithrix abyssi DSM 13497.</title>
        <authorList>
            <consortium name="US DOE Joint Genome Institute (JGI-PGF)"/>
            <person name="Lucas S."/>
            <person name="Han J."/>
            <person name="Lapidus A."/>
            <person name="Bruce D."/>
            <person name="Goodwin L."/>
            <person name="Pitluck S."/>
            <person name="Peters L."/>
            <person name="Kyrpides N."/>
            <person name="Mavromatis K."/>
            <person name="Ivanova N."/>
            <person name="Mikhailova N."/>
            <person name="Chertkov O."/>
            <person name="Detter J.C."/>
            <person name="Tapia R."/>
            <person name="Han C."/>
            <person name="Land M."/>
            <person name="Hauser L."/>
            <person name="Markowitz V."/>
            <person name="Cheng J.-F."/>
            <person name="Hugenholtz P."/>
            <person name="Woyke T."/>
            <person name="Wu D."/>
            <person name="Spring S."/>
            <person name="Brambilla E."/>
            <person name="Klenk H.-P."/>
            <person name="Eisen J.A."/>
        </authorList>
    </citation>
    <scope>NUCLEOTIDE SEQUENCE [LARGE SCALE GENOMIC DNA]</scope>
    <source>
        <strain evidence="12 13">DSM 13497</strain>
    </source>
</reference>
<dbReference type="InterPro" id="IPR036615">
    <property type="entry name" value="Mur_ligase_C_dom_sf"/>
</dbReference>
<evidence type="ECO:0000259" key="9">
    <source>
        <dbReference type="Pfam" id="PF02875"/>
    </source>
</evidence>
<keyword evidence="13" id="KW-1185">Reference proteome</keyword>
<name>H1XY47_CALAY</name>
<dbReference type="EC" id="6.3.2.9" evidence="7 8"/>
<dbReference type="GO" id="GO:0071555">
    <property type="term" value="P:cell wall organization"/>
    <property type="evidence" value="ECO:0007669"/>
    <property type="project" value="UniProtKB-KW"/>
</dbReference>
<evidence type="ECO:0000256" key="5">
    <source>
        <dbReference type="ARBA" id="ARBA00022741"/>
    </source>
</evidence>
<dbReference type="GO" id="GO:0051301">
    <property type="term" value="P:cell division"/>
    <property type="evidence" value="ECO:0007669"/>
    <property type="project" value="UniProtKB-KW"/>
</dbReference>
<dbReference type="EMBL" id="CM001402">
    <property type="protein sequence ID" value="EHO41974.1"/>
    <property type="molecule type" value="Genomic_DNA"/>
</dbReference>
<gene>
    <name evidence="7 11" type="primary">murD</name>
    <name evidence="11" type="ORF">Cabys_1168</name>
    <name evidence="12" type="ORF">Calab_2364</name>
</gene>
<dbReference type="GO" id="GO:0009252">
    <property type="term" value="P:peptidoglycan biosynthetic process"/>
    <property type="evidence" value="ECO:0007669"/>
    <property type="project" value="UniProtKB-UniRule"/>
</dbReference>
<evidence type="ECO:0000256" key="3">
    <source>
        <dbReference type="ARBA" id="ARBA00022490"/>
    </source>
</evidence>